<dbReference type="EMBL" id="CP000473">
    <property type="protein sequence ID" value="ABJ82717.1"/>
    <property type="molecule type" value="Genomic_DNA"/>
</dbReference>
<dbReference type="AlphaFoldDB" id="Q027U0"/>
<proteinExistence type="predicted"/>
<dbReference type="STRING" id="234267.Acid_1727"/>
<reference evidence="1" key="1">
    <citation type="submission" date="2006-10" db="EMBL/GenBank/DDBJ databases">
        <title>Complete sequence of Solibacter usitatus Ellin6076.</title>
        <authorList>
            <consortium name="US DOE Joint Genome Institute"/>
            <person name="Copeland A."/>
            <person name="Lucas S."/>
            <person name="Lapidus A."/>
            <person name="Barry K."/>
            <person name="Detter J.C."/>
            <person name="Glavina del Rio T."/>
            <person name="Hammon N."/>
            <person name="Israni S."/>
            <person name="Dalin E."/>
            <person name="Tice H."/>
            <person name="Pitluck S."/>
            <person name="Thompson L.S."/>
            <person name="Brettin T."/>
            <person name="Bruce D."/>
            <person name="Han C."/>
            <person name="Tapia R."/>
            <person name="Gilna P."/>
            <person name="Schmutz J."/>
            <person name="Larimer F."/>
            <person name="Land M."/>
            <person name="Hauser L."/>
            <person name="Kyrpides N."/>
            <person name="Mikhailova N."/>
            <person name="Janssen P.H."/>
            <person name="Kuske C.R."/>
            <person name="Richardson P."/>
        </authorList>
    </citation>
    <scope>NUCLEOTIDE SEQUENCE</scope>
    <source>
        <strain evidence="1">Ellin6076</strain>
    </source>
</reference>
<dbReference type="KEGG" id="sus:Acid_1727"/>
<accession>Q027U0</accession>
<gene>
    <name evidence="1" type="ordered locus">Acid_1727</name>
</gene>
<sequence>MSGAKPGVNCETVQSGRMVERYVLGQLGAAEQDSFEEHYFDCDACLEEVRMMQGLQAVVAERPRVRSVAEIPGRKWMLWGAAAAVVAGIGLVEIPRAHQRREAPAAVVDAGAELQVLARVAAPRYTASNLRSASGNRDEQFRAAMEKYSAGDYRATVEGLRGQETPAARFYLGIAELMTGNLDAAVTQLRDTVAMGETPYLEEARFFLAKSLLGKKDAAGAAAELEQTIALRGDRESEARRLLELVRALPAGR</sequence>
<dbReference type="Gene3D" id="1.25.40.10">
    <property type="entry name" value="Tetratricopeptide repeat domain"/>
    <property type="match status" value="1"/>
</dbReference>
<evidence type="ECO:0000313" key="1">
    <source>
        <dbReference type="EMBL" id="ABJ82717.1"/>
    </source>
</evidence>
<organism evidence="1">
    <name type="scientific">Solibacter usitatus (strain Ellin6076)</name>
    <dbReference type="NCBI Taxonomy" id="234267"/>
    <lineage>
        <taxon>Bacteria</taxon>
        <taxon>Pseudomonadati</taxon>
        <taxon>Acidobacteriota</taxon>
        <taxon>Terriglobia</taxon>
        <taxon>Bryobacterales</taxon>
        <taxon>Solibacteraceae</taxon>
        <taxon>Candidatus Solibacter</taxon>
    </lineage>
</organism>
<dbReference type="Gene3D" id="1.10.10.1320">
    <property type="entry name" value="Anti-sigma factor, zinc-finger domain"/>
    <property type="match status" value="1"/>
</dbReference>
<name>Q027U0_SOLUE</name>
<dbReference type="OrthoDB" id="118631at2"/>
<dbReference type="InterPro" id="IPR041916">
    <property type="entry name" value="Anti_sigma_zinc_sf"/>
</dbReference>
<dbReference type="InParanoid" id="Q027U0"/>
<dbReference type="InterPro" id="IPR011990">
    <property type="entry name" value="TPR-like_helical_dom_sf"/>
</dbReference>
<protein>
    <submittedName>
        <fullName evidence="1">Uncharacterized protein</fullName>
    </submittedName>
</protein>
<dbReference type="HOGENOM" id="CLU_1097944_0_0_0"/>
<dbReference type="SUPFAM" id="SSF48452">
    <property type="entry name" value="TPR-like"/>
    <property type="match status" value="1"/>
</dbReference>